<name>A0ABT8EMW7_9BURK</name>
<gene>
    <name evidence="6" type="ORF">LMS43_14965</name>
</gene>
<accession>A0ABT8EMW7</accession>
<feature type="domain" description="HTH lysR-type" evidence="5">
    <location>
        <begin position="19"/>
        <end position="76"/>
    </location>
</feature>
<dbReference type="PROSITE" id="PS50931">
    <property type="entry name" value="HTH_LYSR"/>
    <property type="match status" value="1"/>
</dbReference>
<dbReference type="PANTHER" id="PTHR30419:SF8">
    <property type="entry name" value="NITROGEN ASSIMILATION TRANSCRIPTIONAL ACTIVATOR-RELATED"/>
    <property type="match status" value="1"/>
</dbReference>
<dbReference type="Pfam" id="PF03466">
    <property type="entry name" value="LysR_substrate"/>
    <property type="match status" value="1"/>
</dbReference>
<dbReference type="Pfam" id="PF00126">
    <property type="entry name" value="HTH_1"/>
    <property type="match status" value="1"/>
</dbReference>
<comment type="caution">
    <text evidence="6">The sequence shown here is derived from an EMBL/GenBank/DDBJ whole genome shotgun (WGS) entry which is preliminary data.</text>
</comment>
<dbReference type="RefSeq" id="WP_266123878.1">
    <property type="nucleotide sequence ID" value="NZ_JAJHNU010000005.1"/>
</dbReference>
<evidence type="ECO:0000256" key="2">
    <source>
        <dbReference type="ARBA" id="ARBA00023015"/>
    </source>
</evidence>
<dbReference type="SUPFAM" id="SSF53850">
    <property type="entry name" value="Periplasmic binding protein-like II"/>
    <property type="match status" value="1"/>
</dbReference>
<evidence type="ECO:0000313" key="7">
    <source>
        <dbReference type="Proteomes" id="UP001168613"/>
    </source>
</evidence>
<organism evidence="6 7">
    <name type="scientific">Alcaligenes endophyticus</name>
    <dbReference type="NCBI Taxonomy" id="1929088"/>
    <lineage>
        <taxon>Bacteria</taxon>
        <taxon>Pseudomonadati</taxon>
        <taxon>Pseudomonadota</taxon>
        <taxon>Betaproteobacteria</taxon>
        <taxon>Burkholderiales</taxon>
        <taxon>Alcaligenaceae</taxon>
        <taxon>Alcaligenes</taxon>
    </lineage>
</organism>
<dbReference type="InterPro" id="IPR005119">
    <property type="entry name" value="LysR_subst-bd"/>
</dbReference>
<dbReference type="PANTHER" id="PTHR30419">
    <property type="entry name" value="HTH-TYPE TRANSCRIPTIONAL REGULATOR YBHD"/>
    <property type="match status" value="1"/>
</dbReference>
<dbReference type="SUPFAM" id="SSF46785">
    <property type="entry name" value="Winged helix' DNA-binding domain"/>
    <property type="match status" value="1"/>
</dbReference>
<dbReference type="InterPro" id="IPR050950">
    <property type="entry name" value="HTH-type_LysR_regulators"/>
</dbReference>
<keyword evidence="4" id="KW-0804">Transcription</keyword>
<dbReference type="InterPro" id="IPR036390">
    <property type="entry name" value="WH_DNA-bd_sf"/>
</dbReference>
<keyword evidence="2" id="KW-0805">Transcription regulation</keyword>
<comment type="similarity">
    <text evidence="1">Belongs to the LysR transcriptional regulatory family.</text>
</comment>
<dbReference type="Gene3D" id="1.10.10.10">
    <property type="entry name" value="Winged helix-like DNA-binding domain superfamily/Winged helix DNA-binding domain"/>
    <property type="match status" value="1"/>
</dbReference>
<evidence type="ECO:0000259" key="5">
    <source>
        <dbReference type="PROSITE" id="PS50931"/>
    </source>
</evidence>
<sequence length="331" mass="36768">MDKPSSAGWDINHRLMNRLKIRHLALLLQIEKLGSLTRVAEAMATSQPSVTQALAEMEDMFGAPLFERTPRGMNATQQGLLVLERARSMLNDIELLQHDMHALKHGRQAHLHVGLIPYISGKLVTAATQSVFAQHRPLTLSLHEGLSSDLIGMLREHALDCVIARVSPKLATHDLQQHVLYSQQPRLISGRKLAARLGRRKLDWKVLQGLDWVLGPKHTPIHRQVMDLFLSVGVTPPEAIIETASSKLVGEFISHNDNAVSIVPAETAEDLVRISNVSIVPYSIDWNLAPIALFTRSQGPTRDVDKAFSQALKQLCQTHPANRSPGSSYFY</sequence>
<dbReference type="PRINTS" id="PR00039">
    <property type="entry name" value="HTHLYSR"/>
</dbReference>
<evidence type="ECO:0000256" key="4">
    <source>
        <dbReference type="ARBA" id="ARBA00023163"/>
    </source>
</evidence>
<keyword evidence="7" id="KW-1185">Reference proteome</keyword>
<dbReference type="Gene3D" id="3.40.190.290">
    <property type="match status" value="1"/>
</dbReference>
<evidence type="ECO:0000313" key="6">
    <source>
        <dbReference type="EMBL" id="MDN4122593.1"/>
    </source>
</evidence>
<reference evidence="6" key="1">
    <citation type="submission" date="2021-11" db="EMBL/GenBank/DDBJ databases">
        <title>Draft genome sequence of Alcaligenes endophyticus type strain CCUG 75668T.</title>
        <authorList>
            <person name="Salva-Serra F."/>
            <person name="Duran R.E."/>
            <person name="Seeger M."/>
            <person name="Moore E.R.B."/>
            <person name="Jaen-Luchoro D."/>
        </authorList>
    </citation>
    <scope>NUCLEOTIDE SEQUENCE</scope>
    <source>
        <strain evidence="6">CCUG 75668</strain>
    </source>
</reference>
<keyword evidence="3" id="KW-0238">DNA-binding</keyword>
<evidence type="ECO:0000256" key="3">
    <source>
        <dbReference type="ARBA" id="ARBA00023125"/>
    </source>
</evidence>
<dbReference type="InterPro" id="IPR000847">
    <property type="entry name" value="LysR_HTH_N"/>
</dbReference>
<dbReference type="Proteomes" id="UP001168613">
    <property type="component" value="Unassembled WGS sequence"/>
</dbReference>
<dbReference type="InterPro" id="IPR036388">
    <property type="entry name" value="WH-like_DNA-bd_sf"/>
</dbReference>
<dbReference type="EMBL" id="JAJHNU010000005">
    <property type="protein sequence ID" value="MDN4122593.1"/>
    <property type="molecule type" value="Genomic_DNA"/>
</dbReference>
<proteinExistence type="inferred from homology"/>
<protein>
    <submittedName>
        <fullName evidence="6">LysR family transcriptional regulator</fullName>
    </submittedName>
</protein>
<evidence type="ECO:0000256" key="1">
    <source>
        <dbReference type="ARBA" id="ARBA00009437"/>
    </source>
</evidence>